<dbReference type="EMBL" id="SLVV01000003">
    <property type="protein sequence ID" value="TCN26630.1"/>
    <property type="molecule type" value="Genomic_DNA"/>
</dbReference>
<proteinExistence type="predicted"/>
<feature type="modified residue" description="4-aspartylphosphate" evidence="4">
    <location>
        <position position="61"/>
    </location>
</feature>
<dbReference type="Pfam" id="PF12833">
    <property type="entry name" value="HTH_18"/>
    <property type="match status" value="1"/>
</dbReference>
<evidence type="ECO:0000256" key="4">
    <source>
        <dbReference type="PROSITE-ProRule" id="PRU00169"/>
    </source>
</evidence>
<comment type="caution">
    <text evidence="7">The sequence shown here is derived from an EMBL/GenBank/DDBJ whole genome shotgun (WGS) entry which is preliminary data.</text>
</comment>
<dbReference type="PANTHER" id="PTHR43280:SF28">
    <property type="entry name" value="HTH-TYPE TRANSCRIPTIONAL ACTIVATOR RHAS"/>
    <property type="match status" value="1"/>
</dbReference>
<evidence type="ECO:0000313" key="8">
    <source>
        <dbReference type="Proteomes" id="UP000295689"/>
    </source>
</evidence>
<protein>
    <submittedName>
        <fullName evidence="7">Two-component system response regulator YesN</fullName>
    </submittedName>
</protein>
<dbReference type="SMART" id="SM00342">
    <property type="entry name" value="HTH_ARAC"/>
    <property type="match status" value="1"/>
</dbReference>
<dbReference type="GO" id="GO:0003700">
    <property type="term" value="F:DNA-binding transcription factor activity"/>
    <property type="evidence" value="ECO:0007669"/>
    <property type="project" value="InterPro"/>
</dbReference>
<dbReference type="SUPFAM" id="SSF46689">
    <property type="entry name" value="Homeodomain-like"/>
    <property type="match status" value="2"/>
</dbReference>
<evidence type="ECO:0000313" key="7">
    <source>
        <dbReference type="EMBL" id="TCN26630.1"/>
    </source>
</evidence>
<organism evidence="7 8">
    <name type="scientific">Mesobacillus foraminis</name>
    <dbReference type="NCBI Taxonomy" id="279826"/>
    <lineage>
        <taxon>Bacteria</taxon>
        <taxon>Bacillati</taxon>
        <taxon>Bacillota</taxon>
        <taxon>Bacilli</taxon>
        <taxon>Bacillales</taxon>
        <taxon>Bacillaceae</taxon>
        <taxon>Mesobacillus</taxon>
    </lineage>
</organism>
<dbReference type="GO" id="GO:0000160">
    <property type="term" value="P:phosphorelay signal transduction system"/>
    <property type="evidence" value="ECO:0007669"/>
    <property type="project" value="InterPro"/>
</dbReference>
<feature type="domain" description="HTH araC/xylS-type" evidence="5">
    <location>
        <begin position="414"/>
        <end position="512"/>
    </location>
</feature>
<dbReference type="InterPro" id="IPR018060">
    <property type="entry name" value="HTH_AraC"/>
</dbReference>
<keyword evidence="8" id="KW-1185">Reference proteome</keyword>
<dbReference type="InterPro" id="IPR009057">
    <property type="entry name" value="Homeodomain-like_sf"/>
</dbReference>
<dbReference type="InterPro" id="IPR011006">
    <property type="entry name" value="CheY-like_superfamily"/>
</dbReference>
<name>A0A4V2RDY7_9BACI</name>
<evidence type="ECO:0000256" key="2">
    <source>
        <dbReference type="ARBA" id="ARBA00023125"/>
    </source>
</evidence>
<feature type="domain" description="Response regulatory" evidence="6">
    <location>
        <begin position="9"/>
        <end position="126"/>
    </location>
</feature>
<dbReference type="AlphaFoldDB" id="A0A4V2RDY7"/>
<keyword evidence="1" id="KW-0805">Transcription regulation</keyword>
<dbReference type="InterPro" id="IPR018062">
    <property type="entry name" value="HTH_AraC-typ_CS"/>
</dbReference>
<keyword evidence="3" id="KW-0804">Transcription</keyword>
<dbReference type="SUPFAM" id="SSF52172">
    <property type="entry name" value="CheY-like"/>
    <property type="match status" value="1"/>
</dbReference>
<evidence type="ECO:0000256" key="1">
    <source>
        <dbReference type="ARBA" id="ARBA00023015"/>
    </source>
</evidence>
<dbReference type="PRINTS" id="PR00032">
    <property type="entry name" value="HTHARAC"/>
</dbReference>
<reference evidence="7 8" key="1">
    <citation type="journal article" date="2015" name="Stand. Genomic Sci.">
        <title>Genomic Encyclopedia of Bacterial and Archaeal Type Strains, Phase III: the genomes of soil and plant-associated and newly described type strains.</title>
        <authorList>
            <person name="Whitman W.B."/>
            <person name="Woyke T."/>
            <person name="Klenk H.P."/>
            <person name="Zhou Y."/>
            <person name="Lilburn T.G."/>
            <person name="Beck B.J."/>
            <person name="De Vos P."/>
            <person name="Vandamme P."/>
            <person name="Eisen J.A."/>
            <person name="Garrity G."/>
            <person name="Hugenholtz P."/>
            <person name="Kyrpides N.C."/>
        </authorList>
    </citation>
    <scope>NUCLEOTIDE SEQUENCE [LARGE SCALE GENOMIC DNA]</scope>
    <source>
        <strain evidence="7 8">CV53</strain>
    </source>
</reference>
<evidence type="ECO:0000259" key="5">
    <source>
        <dbReference type="PROSITE" id="PS01124"/>
    </source>
</evidence>
<sequence>MLATGDLCKVLIVDDEILIRQGIKHYLNWEQEGFLIAGEASNGREALHMIETAKPDIILMDIVMPIMDGEELTRVVKERYPDIEIIVLSSFGEFDYVRSAFQSGVVDYILKPKLDGEGLLKALRTAAARIPSLQPAGIQQNGAMSIGHIIEKLMSGYVADYDQSSVMQYFPYSDYLLLAADVKNHSSKIDQAAFIKKVENACLDTVAEAASCTVSYEHDTLVFVFNTTSENLSILKSAADRMAESMRDTAFAMSVEFSEFSQIGTICKTELIPLLSCRFYLPDTALIVKDTLPGLPADGAGEFNLDWFNGEFKRKNFEEAFTYLEDHIQVLSRCYTTDVFEFKSVLGNMIFNITILLGNMDYDVKELQNHKYTYFKSIEGAASAGDAVSHLNKFLDDVKKCLFTSEEQPNLNMKRLMDYLKEHYREPLTLTDVARHFHFNPSYLSSYFSSHNKESFVEYINRLRIEEASRLLLQEAAAISEISSMVGYSDHSYFCKVFKKITGLSPSQYKRKHYT</sequence>
<dbReference type="Pfam" id="PF00072">
    <property type="entry name" value="Response_reg"/>
    <property type="match status" value="1"/>
</dbReference>
<keyword evidence="2" id="KW-0238">DNA-binding</keyword>
<keyword evidence="4" id="KW-0597">Phosphoprotein</keyword>
<gene>
    <name evidence="7" type="ORF">EV146_103153</name>
</gene>
<dbReference type="Proteomes" id="UP000295689">
    <property type="component" value="Unassembled WGS sequence"/>
</dbReference>
<dbReference type="Gene3D" id="1.10.10.60">
    <property type="entry name" value="Homeodomain-like"/>
    <property type="match status" value="2"/>
</dbReference>
<evidence type="ECO:0000256" key="3">
    <source>
        <dbReference type="ARBA" id="ARBA00023163"/>
    </source>
</evidence>
<dbReference type="PROSITE" id="PS00041">
    <property type="entry name" value="HTH_ARAC_FAMILY_1"/>
    <property type="match status" value="1"/>
</dbReference>
<evidence type="ECO:0000259" key="6">
    <source>
        <dbReference type="PROSITE" id="PS50110"/>
    </source>
</evidence>
<dbReference type="PROSITE" id="PS50110">
    <property type="entry name" value="RESPONSE_REGULATORY"/>
    <property type="match status" value="1"/>
</dbReference>
<dbReference type="InterPro" id="IPR020449">
    <property type="entry name" value="Tscrpt_reg_AraC-type_HTH"/>
</dbReference>
<dbReference type="Gene3D" id="3.40.50.2300">
    <property type="match status" value="1"/>
</dbReference>
<dbReference type="SMART" id="SM00448">
    <property type="entry name" value="REC"/>
    <property type="match status" value="1"/>
</dbReference>
<dbReference type="InterPro" id="IPR001789">
    <property type="entry name" value="Sig_transdc_resp-reg_receiver"/>
</dbReference>
<dbReference type="PANTHER" id="PTHR43280">
    <property type="entry name" value="ARAC-FAMILY TRANSCRIPTIONAL REGULATOR"/>
    <property type="match status" value="1"/>
</dbReference>
<dbReference type="GO" id="GO:0043565">
    <property type="term" value="F:sequence-specific DNA binding"/>
    <property type="evidence" value="ECO:0007669"/>
    <property type="project" value="InterPro"/>
</dbReference>
<dbReference type="CDD" id="cd17536">
    <property type="entry name" value="REC_YesN-like"/>
    <property type="match status" value="1"/>
</dbReference>
<dbReference type="PROSITE" id="PS01124">
    <property type="entry name" value="HTH_ARAC_FAMILY_2"/>
    <property type="match status" value="1"/>
</dbReference>
<accession>A0A4V2RDY7</accession>